<evidence type="ECO:0000256" key="8">
    <source>
        <dbReference type="SAM" id="Coils"/>
    </source>
</evidence>
<keyword evidence="8" id="KW-0175">Coiled coil</keyword>
<proteinExistence type="inferred from homology"/>
<evidence type="ECO:0000313" key="13">
    <source>
        <dbReference type="Proteomes" id="UP000193719"/>
    </source>
</evidence>
<evidence type="ECO:0000259" key="11">
    <source>
        <dbReference type="PROSITE" id="PS50866"/>
    </source>
</evidence>
<reference evidence="12 13" key="2">
    <citation type="submission" date="2016-08" db="EMBL/GenBank/DDBJ databases">
        <title>Pervasive Adenine N6-methylation of Active Genes in Fungi.</title>
        <authorList>
            <consortium name="DOE Joint Genome Institute"/>
            <person name="Mondo S.J."/>
            <person name="Dannebaum R.O."/>
            <person name="Kuo R.C."/>
            <person name="Labutti K."/>
            <person name="Haridas S."/>
            <person name="Kuo A."/>
            <person name="Salamov A."/>
            <person name="Ahrendt S.R."/>
            <person name="Lipzen A."/>
            <person name="Sullivan W."/>
            <person name="Andreopoulos W.B."/>
            <person name="Clum A."/>
            <person name="Lindquist E."/>
            <person name="Daum C."/>
            <person name="Ramamoorthy G.K."/>
            <person name="Gryganskyi A."/>
            <person name="Culley D."/>
            <person name="Magnuson J.K."/>
            <person name="James T.Y."/>
            <person name="O'Malley M.A."/>
            <person name="Stajich J.E."/>
            <person name="Spatafora J.W."/>
            <person name="Visel A."/>
            <person name="Grigoriev I.V."/>
        </authorList>
    </citation>
    <scope>NUCLEOTIDE SEQUENCE [LARGE SCALE GENOMIC DNA]</scope>
    <source>
        <strain evidence="13">finn</strain>
    </source>
</reference>
<evidence type="ECO:0000256" key="2">
    <source>
        <dbReference type="ARBA" id="ARBA00007104"/>
    </source>
</evidence>
<dbReference type="GO" id="GO:0006888">
    <property type="term" value="P:endoplasmic reticulum to Golgi vesicle-mediated transport"/>
    <property type="evidence" value="ECO:0007669"/>
    <property type="project" value="EnsemblFungi"/>
</dbReference>
<dbReference type="InterPro" id="IPR015720">
    <property type="entry name" value="Emp24-like"/>
</dbReference>
<dbReference type="Proteomes" id="UP000193719">
    <property type="component" value="Unassembled WGS sequence"/>
</dbReference>
<dbReference type="AlphaFoldDB" id="A0A1Y1V9R9"/>
<protein>
    <recommendedName>
        <fullName evidence="11">GOLD domain-containing protein</fullName>
    </recommendedName>
</protein>
<comment type="subcellular location">
    <subcellularLocation>
        <location evidence="1 7">Membrane</location>
        <topology evidence="1 7">Single-pass type I membrane protein</topology>
    </subcellularLocation>
</comment>
<evidence type="ECO:0000256" key="9">
    <source>
        <dbReference type="SAM" id="Phobius"/>
    </source>
</evidence>
<accession>A0A1Y1V9R9</accession>
<feature type="domain" description="GOLD" evidence="11">
    <location>
        <begin position="35"/>
        <end position="126"/>
    </location>
</feature>
<comment type="similarity">
    <text evidence="2 7">Belongs to the EMP24/GP25L family.</text>
</comment>
<dbReference type="InterPro" id="IPR009038">
    <property type="entry name" value="GOLD_dom"/>
</dbReference>
<keyword evidence="3 7" id="KW-0812">Transmembrane</keyword>
<dbReference type="SMART" id="SM01190">
    <property type="entry name" value="EMP24_GP25L"/>
    <property type="match status" value="1"/>
</dbReference>
<keyword evidence="5 9" id="KW-1133">Transmembrane helix</keyword>
<keyword evidence="13" id="KW-1185">Reference proteome</keyword>
<evidence type="ECO:0000256" key="10">
    <source>
        <dbReference type="SAM" id="SignalP"/>
    </source>
</evidence>
<feature type="coiled-coil region" evidence="8">
    <location>
        <begin position="149"/>
        <end position="183"/>
    </location>
</feature>
<evidence type="ECO:0000256" key="6">
    <source>
        <dbReference type="ARBA" id="ARBA00023136"/>
    </source>
</evidence>
<sequence length="216" mass="24874">MNCYFILALFLTFVCSINAISFSLYAGQEGSPHAERCFVQNIGPDILVAGTVAVTDGEQQKVSVEITDNTEGGSLYWKRLDIKDEVKFSFTTVKNDEIRICFRNVLAKGLIPSDQYFRNVLFTVETGPEAIDYTEIAKTEKLKPVEIELRKLEGIVEKIVDDMEKIKQKEIDLRNTNESTNERVQWFSVWSIAFLVCLGLWQLYYLRKFFQTKKLI</sequence>
<dbReference type="PROSITE" id="PS50866">
    <property type="entry name" value="GOLD"/>
    <property type="match status" value="1"/>
</dbReference>
<feature type="chain" id="PRO_5013390686" description="GOLD domain-containing protein" evidence="10">
    <location>
        <begin position="20"/>
        <end position="216"/>
    </location>
</feature>
<dbReference type="Pfam" id="PF01105">
    <property type="entry name" value="EMP24_GP25L"/>
    <property type="match status" value="1"/>
</dbReference>
<evidence type="ECO:0000256" key="5">
    <source>
        <dbReference type="ARBA" id="ARBA00022989"/>
    </source>
</evidence>
<dbReference type="PANTHER" id="PTHR22811">
    <property type="entry name" value="TRANSMEMBRANE EMP24 DOMAIN-CONTAINING PROTEIN"/>
    <property type="match status" value="1"/>
</dbReference>
<evidence type="ECO:0000256" key="7">
    <source>
        <dbReference type="RuleBase" id="RU003827"/>
    </source>
</evidence>
<evidence type="ECO:0000256" key="1">
    <source>
        <dbReference type="ARBA" id="ARBA00004479"/>
    </source>
</evidence>
<reference evidence="12 13" key="1">
    <citation type="submission" date="2016-08" db="EMBL/GenBank/DDBJ databases">
        <title>Genomes of anaerobic fungi encode conserved fungal cellulosomes for biomass hydrolysis.</title>
        <authorList>
            <consortium name="DOE Joint Genome Institute"/>
            <person name="Haitjema C.H."/>
            <person name="Gilmore S.P."/>
            <person name="Henske J.K."/>
            <person name="Solomon K.V."/>
            <person name="De Groot R."/>
            <person name="Kuo A."/>
            <person name="Mondo S.J."/>
            <person name="Salamov A.A."/>
            <person name="Labutti K."/>
            <person name="Zhao Z."/>
            <person name="Chiniquy J."/>
            <person name="Barry K."/>
            <person name="Brewer H.M."/>
            <person name="Purvine S.O."/>
            <person name="Wright A.T."/>
            <person name="Boxma B."/>
            <person name="Van Alen T."/>
            <person name="Hackstein J.H."/>
            <person name="Baker S.E."/>
            <person name="Grigoriev I.V."/>
            <person name="O'Malley M.A."/>
        </authorList>
    </citation>
    <scope>NUCLEOTIDE SEQUENCE [LARGE SCALE GENOMIC DNA]</scope>
    <source>
        <strain evidence="13">finn</strain>
    </source>
</reference>
<dbReference type="GO" id="GO:0030134">
    <property type="term" value="C:COPII-coated ER to Golgi transport vesicle"/>
    <property type="evidence" value="ECO:0007669"/>
    <property type="project" value="EnsemblFungi"/>
</dbReference>
<keyword evidence="4 10" id="KW-0732">Signal</keyword>
<evidence type="ECO:0000313" key="12">
    <source>
        <dbReference type="EMBL" id="ORX50402.1"/>
    </source>
</evidence>
<gene>
    <name evidence="12" type="ORF">BCR36DRAFT_327234</name>
</gene>
<dbReference type="GO" id="GO:0016020">
    <property type="term" value="C:membrane"/>
    <property type="evidence" value="ECO:0007669"/>
    <property type="project" value="UniProtKB-SubCell"/>
</dbReference>
<evidence type="ECO:0000256" key="3">
    <source>
        <dbReference type="ARBA" id="ARBA00022692"/>
    </source>
</evidence>
<evidence type="ECO:0000256" key="4">
    <source>
        <dbReference type="ARBA" id="ARBA00022729"/>
    </source>
</evidence>
<dbReference type="EMBL" id="MCFH01000021">
    <property type="protein sequence ID" value="ORX50402.1"/>
    <property type="molecule type" value="Genomic_DNA"/>
</dbReference>
<comment type="caution">
    <text evidence="12">The sequence shown here is derived from an EMBL/GenBank/DDBJ whole genome shotgun (WGS) entry which is preliminary data.</text>
</comment>
<feature type="signal peptide" evidence="10">
    <location>
        <begin position="1"/>
        <end position="19"/>
    </location>
</feature>
<name>A0A1Y1V9R9_9FUNG</name>
<organism evidence="12 13">
    <name type="scientific">Piromyces finnis</name>
    <dbReference type="NCBI Taxonomy" id="1754191"/>
    <lineage>
        <taxon>Eukaryota</taxon>
        <taxon>Fungi</taxon>
        <taxon>Fungi incertae sedis</taxon>
        <taxon>Chytridiomycota</taxon>
        <taxon>Chytridiomycota incertae sedis</taxon>
        <taxon>Neocallimastigomycetes</taxon>
        <taxon>Neocallimastigales</taxon>
        <taxon>Neocallimastigaceae</taxon>
        <taxon>Piromyces</taxon>
    </lineage>
</organism>
<dbReference type="STRING" id="1754191.A0A1Y1V9R9"/>
<keyword evidence="6 9" id="KW-0472">Membrane</keyword>
<feature type="transmembrane region" description="Helical" evidence="9">
    <location>
        <begin position="186"/>
        <end position="206"/>
    </location>
</feature>
<dbReference type="OrthoDB" id="759142at2759"/>